<protein>
    <recommendedName>
        <fullName evidence="4">Maelstrom domain-containing protein</fullName>
    </recommendedName>
</protein>
<proteinExistence type="predicted"/>
<name>A0AA39M7J9_9BILA</name>
<dbReference type="EMBL" id="JAUCMV010000001">
    <property type="protein sequence ID" value="KAK0424576.1"/>
    <property type="molecule type" value="Genomic_DNA"/>
</dbReference>
<keyword evidence="3" id="KW-1185">Reference proteome</keyword>
<evidence type="ECO:0000313" key="2">
    <source>
        <dbReference type="EMBL" id="KAK0424576.1"/>
    </source>
</evidence>
<reference evidence="2" key="1">
    <citation type="submission" date="2023-06" db="EMBL/GenBank/DDBJ databases">
        <title>Genomic analysis of the entomopathogenic nematode Steinernema hermaphroditum.</title>
        <authorList>
            <person name="Schwarz E.M."/>
            <person name="Heppert J.K."/>
            <person name="Baniya A."/>
            <person name="Schwartz H.T."/>
            <person name="Tan C.-H."/>
            <person name="Antoshechkin I."/>
            <person name="Sternberg P.W."/>
            <person name="Goodrich-Blair H."/>
            <person name="Dillman A.R."/>
        </authorList>
    </citation>
    <scope>NUCLEOTIDE SEQUENCE</scope>
    <source>
        <strain evidence="2">PS9179</strain>
        <tissue evidence="2">Whole animal</tissue>
    </source>
</reference>
<sequence>MHDRNRPKHPGLIRIRPEYKRLQQFLETKYDRFGRRLAYPVMSFNFLAVPDEDVFSIGPSQADLEDGAFGVRFTLRHGVLDVFHLHDISESDPNDISAALRKFLEKAFEGEPIICAEGQREAVARFLVDHLGGDFEKVLLSVYTIYEVEICLFNKCCHQFVRHYGQFFDENIIYQDFLHMKRTYGDTIPKCCRTTVYNTIFDIYHICKMANLSSNIYFGDMMVPGPHMFALLFAYPGQIYEEMHAGNRLWDSDGTAVSAANRRNNDPSFVEGPHGGLIMKKKQGYVVPGGEYMPEKNKKSLTNKMSNE</sequence>
<dbReference type="AlphaFoldDB" id="A0AA39M7J9"/>
<organism evidence="2 3">
    <name type="scientific">Steinernema hermaphroditum</name>
    <dbReference type="NCBI Taxonomy" id="289476"/>
    <lineage>
        <taxon>Eukaryota</taxon>
        <taxon>Metazoa</taxon>
        <taxon>Ecdysozoa</taxon>
        <taxon>Nematoda</taxon>
        <taxon>Chromadorea</taxon>
        <taxon>Rhabditida</taxon>
        <taxon>Tylenchina</taxon>
        <taxon>Panagrolaimomorpha</taxon>
        <taxon>Strongyloidoidea</taxon>
        <taxon>Steinernematidae</taxon>
        <taxon>Steinernema</taxon>
    </lineage>
</organism>
<evidence type="ECO:0000256" key="1">
    <source>
        <dbReference type="SAM" id="MobiDB-lite"/>
    </source>
</evidence>
<accession>A0AA39M7J9</accession>
<comment type="caution">
    <text evidence="2">The sequence shown here is derived from an EMBL/GenBank/DDBJ whole genome shotgun (WGS) entry which is preliminary data.</text>
</comment>
<feature type="region of interest" description="Disordered" evidence="1">
    <location>
        <begin position="288"/>
        <end position="308"/>
    </location>
</feature>
<dbReference type="Proteomes" id="UP001175271">
    <property type="component" value="Unassembled WGS sequence"/>
</dbReference>
<evidence type="ECO:0008006" key="4">
    <source>
        <dbReference type="Google" id="ProtNLM"/>
    </source>
</evidence>
<evidence type="ECO:0000313" key="3">
    <source>
        <dbReference type="Proteomes" id="UP001175271"/>
    </source>
</evidence>
<gene>
    <name evidence="2" type="ORF">QR680_008730</name>
</gene>